<name>A0ABV6XEA1_9ACTN</name>
<sequence>MSVDDLLSRAVVVFVTREPYGYPHLDPEGLEREFGDAAGELRPRLEALAAEMMALPFVDSDLWVGTRAAEAIMGSRHPELGPDAIAALGFYYSYNWR</sequence>
<gene>
    <name evidence="1" type="ORF">ACEZDB_38815</name>
</gene>
<dbReference type="RefSeq" id="WP_380560343.1">
    <property type="nucleotide sequence ID" value="NZ_JBHEZY010000043.1"/>
</dbReference>
<proteinExistence type="predicted"/>
<protein>
    <submittedName>
        <fullName evidence="1">Uncharacterized protein</fullName>
    </submittedName>
</protein>
<organism evidence="1 2">
    <name type="scientific">Streptacidiphilus alkalitolerans</name>
    <dbReference type="NCBI Taxonomy" id="3342712"/>
    <lineage>
        <taxon>Bacteria</taxon>
        <taxon>Bacillati</taxon>
        <taxon>Actinomycetota</taxon>
        <taxon>Actinomycetes</taxon>
        <taxon>Kitasatosporales</taxon>
        <taxon>Streptomycetaceae</taxon>
        <taxon>Streptacidiphilus</taxon>
    </lineage>
</organism>
<evidence type="ECO:0000313" key="2">
    <source>
        <dbReference type="Proteomes" id="UP001592530"/>
    </source>
</evidence>
<evidence type="ECO:0000313" key="1">
    <source>
        <dbReference type="EMBL" id="MFC1436602.1"/>
    </source>
</evidence>
<dbReference type="EMBL" id="JBHEZY010000043">
    <property type="protein sequence ID" value="MFC1436602.1"/>
    <property type="molecule type" value="Genomic_DNA"/>
</dbReference>
<dbReference type="Proteomes" id="UP001592530">
    <property type="component" value="Unassembled WGS sequence"/>
</dbReference>
<comment type="caution">
    <text evidence="1">The sequence shown here is derived from an EMBL/GenBank/DDBJ whole genome shotgun (WGS) entry which is preliminary data.</text>
</comment>
<reference evidence="1 2" key="1">
    <citation type="submission" date="2024-09" db="EMBL/GenBank/DDBJ databases">
        <authorList>
            <person name="Lee S.D."/>
        </authorList>
    </citation>
    <scope>NUCLEOTIDE SEQUENCE [LARGE SCALE GENOMIC DNA]</scope>
    <source>
        <strain evidence="1 2">N1-3</strain>
    </source>
</reference>
<accession>A0ABV6XEA1</accession>